<protein>
    <submittedName>
        <fullName evidence="1">Uncharacterized protein</fullName>
    </submittedName>
</protein>
<gene>
    <name evidence="1" type="ORF">PLEPLA_LOCUS45204</name>
</gene>
<sequence>ALEVNVMHNIERNRFYLPRLEDKIWYTMDKVVPKSVHRNFFQTIIVGVSDQSCSTTLLKPHECVGKSLKRHSDITGGDEAIKLVSRDQQQVMIKWWRSGKDRTLEKAERHKGRAHGSSVT</sequence>
<dbReference type="AlphaFoldDB" id="A0A9N7ZAQ4"/>
<proteinExistence type="predicted"/>
<feature type="non-terminal residue" evidence="1">
    <location>
        <position position="1"/>
    </location>
</feature>
<comment type="caution">
    <text evidence="1">The sequence shown here is derived from an EMBL/GenBank/DDBJ whole genome shotgun (WGS) entry which is preliminary data.</text>
</comment>
<keyword evidence="2" id="KW-1185">Reference proteome</keyword>
<accession>A0A9N7ZAQ4</accession>
<dbReference type="EMBL" id="CADEAL010004339">
    <property type="protein sequence ID" value="CAB1457380.1"/>
    <property type="molecule type" value="Genomic_DNA"/>
</dbReference>
<evidence type="ECO:0000313" key="1">
    <source>
        <dbReference type="EMBL" id="CAB1457380.1"/>
    </source>
</evidence>
<evidence type="ECO:0000313" key="2">
    <source>
        <dbReference type="Proteomes" id="UP001153269"/>
    </source>
</evidence>
<name>A0A9N7ZAQ4_PLEPL</name>
<organism evidence="1 2">
    <name type="scientific">Pleuronectes platessa</name>
    <name type="common">European plaice</name>
    <dbReference type="NCBI Taxonomy" id="8262"/>
    <lineage>
        <taxon>Eukaryota</taxon>
        <taxon>Metazoa</taxon>
        <taxon>Chordata</taxon>
        <taxon>Craniata</taxon>
        <taxon>Vertebrata</taxon>
        <taxon>Euteleostomi</taxon>
        <taxon>Actinopterygii</taxon>
        <taxon>Neopterygii</taxon>
        <taxon>Teleostei</taxon>
        <taxon>Neoteleostei</taxon>
        <taxon>Acanthomorphata</taxon>
        <taxon>Carangaria</taxon>
        <taxon>Pleuronectiformes</taxon>
        <taxon>Pleuronectoidei</taxon>
        <taxon>Pleuronectidae</taxon>
        <taxon>Pleuronectes</taxon>
    </lineage>
</organism>
<feature type="non-terminal residue" evidence="1">
    <location>
        <position position="120"/>
    </location>
</feature>
<reference evidence="1" key="1">
    <citation type="submission" date="2020-03" db="EMBL/GenBank/DDBJ databases">
        <authorList>
            <person name="Weist P."/>
        </authorList>
    </citation>
    <scope>NUCLEOTIDE SEQUENCE</scope>
</reference>
<dbReference type="Proteomes" id="UP001153269">
    <property type="component" value="Unassembled WGS sequence"/>
</dbReference>